<dbReference type="EC" id="5.4.99.25" evidence="1"/>
<dbReference type="EMBL" id="CAFBMX010000003">
    <property type="protein sequence ID" value="CAB4923882.1"/>
    <property type="molecule type" value="Genomic_DNA"/>
</dbReference>
<gene>
    <name evidence="5" type="ORF">UFOPK3674_00720</name>
</gene>
<reference evidence="5" key="1">
    <citation type="submission" date="2020-05" db="EMBL/GenBank/DDBJ databases">
        <authorList>
            <person name="Chiriac C."/>
            <person name="Salcher M."/>
            <person name="Ghai R."/>
            <person name="Kavagutti S V."/>
        </authorList>
    </citation>
    <scope>NUCLEOTIDE SEQUENCE</scope>
</reference>
<evidence type="ECO:0000259" key="4">
    <source>
        <dbReference type="Pfam" id="PF01509"/>
    </source>
</evidence>
<keyword evidence="2" id="KW-0819">tRNA processing</keyword>
<dbReference type="GO" id="GO:0160148">
    <property type="term" value="F:tRNA pseudouridine(55) synthase activity"/>
    <property type="evidence" value="ECO:0007669"/>
    <property type="project" value="UniProtKB-EC"/>
</dbReference>
<evidence type="ECO:0000313" key="5">
    <source>
        <dbReference type="EMBL" id="CAB4923882.1"/>
    </source>
</evidence>
<dbReference type="GO" id="GO:0006400">
    <property type="term" value="P:tRNA modification"/>
    <property type="evidence" value="ECO:0007669"/>
    <property type="project" value="TreeGrafter"/>
</dbReference>
<dbReference type="NCBIfam" id="TIGR00431">
    <property type="entry name" value="TruB"/>
    <property type="match status" value="1"/>
</dbReference>
<proteinExistence type="inferred from homology"/>
<evidence type="ECO:0000256" key="3">
    <source>
        <dbReference type="ARBA" id="ARBA00023235"/>
    </source>
</evidence>
<dbReference type="SUPFAM" id="SSF55120">
    <property type="entry name" value="Pseudouridine synthase"/>
    <property type="match status" value="1"/>
</dbReference>
<dbReference type="InterPro" id="IPR014780">
    <property type="entry name" value="tRNA_psdUridine_synth_TruB"/>
</dbReference>
<name>A0A6J7HZI6_9ZZZZ</name>
<dbReference type="InterPro" id="IPR002501">
    <property type="entry name" value="PsdUridine_synth_N"/>
</dbReference>
<dbReference type="InterPro" id="IPR020103">
    <property type="entry name" value="PsdUridine_synth_cat_dom_sf"/>
</dbReference>
<accession>A0A6J7HZI6</accession>
<evidence type="ECO:0000256" key="2">
    <source>
        <dbReference type="ARBA" id="ARBA00022694"/>
    </source>
</evidence>
<dbReference type="HAMAP" id="MF_01080">
    <property type="entry name" value="TruB_bact"/>
    <property type="match status" value="1"/>
</dbReference>
<dbReference type="GO" id="GO:1990481">
    <property type="term" value="P:mRNA pseudouridine synthesis"/>
    <property type="evidence" value="ECO:0007669"/>
    <property type="project" value="TreeGrafter"/>
</dbReference>
<dbReference type="Gene3D" id="3.30.2350.10">
    <property type="entry name" value="Pseudouridine synthase"/>
    <property type="match status" value="1"/>
</dbReference>
<dbReference type="GO" id="GO:0003723">
    <property type="term" value="F:RNA binding"/>
    <property type="evidence" value="ECO:0007669"/>
    <property type="project" value="InterPro"/>
</dbReference>
<organism evidence="5">
    <name type="scientific">freshwater metagenome</name>
    <dbReference type="NCBI Taxonomy" id="449393"/>
    <lineage>
        <taxon>unclassified sequences</taxon>
        <taxon>metagenomes</taxon>
        <taxon>ecological metagenomes</taxon>
    </lineage>
</organism>
<feature type="domain" description="Pseudouridine synthase II N-terminal" evidence="4">
    <location>
        <begin position="26"/>
        <end position="164"/>
    </location>
</feature>
<keyword evidence="3" id="KW-0413">Isomerase</keyword>
<dbReference type="PANTHER" id="PTHR13767">
    <property type="entry name" value="TRNA-PSEUDOURIDINE SYNTHASE"/>
    <property type="match status" value="1"/>
</dbReference>
<protein>
    <recommendedName>
        <fullName evidence="1">tRNA pseudouridine(55) synthase</fullName>
        <ecNumber evidence="1">5.4.99.25</ecNumber>
    </recommendedName>
</protein>
<evidence type="ECO:0000256" key="1">
    <source>
        <dbReference type="ARBA" id="ARBA00012787"/>
    </source>
</evidence>
<dbReference type="PANTHER" id="PTHR13767:SF2">
    <property type="entry name" value="PSEUDOURIDYLATE SYNTHASE TRUB1"/>
    <property type="match status" value="1"/>
</dbReference>
<dbReference type="Pfam" id="PF01509">
    <property type="entry name" value="TruB_N"/>
    <property type="match status" value="1"/>
</dbReference>
<sequence>MDGIVLVDKPAGKTSRDITTVVGRTVGDRRTGHSGTLDPFATGLLIVLVGRGRRAQRFFMDLPKEYEAVARFGYVSTTGDPEGEITQTGVLPAAELPLPIGRIRQRPPAYSAVHVDGVRAYERARRGEEVEIPEREVTIYAFDELWRTEDRAGYRIVCSSGTYIRSLIADLGDAYTEELRRTAVGAFRVEDADPERIVPLGDALGFFMRVELTEEEGRRATHGMPVAPAAPLVAPGAAWLHSTPPAEVLLVDGQGPVALAERRPDGSLKPRVGFRG</sequence>
<dbReference type="AlphaFoldDB" id="A0A6J7HZI6"/>